<reference evidence="6 7" key="1">
    <citation type="submission" date="2017-11" db="EMBL/GenBank/DDBJ databases">
        <title>Genomic Encyclopedia of Type Strains, Phase III (KMG-III): the genomes of soil and plant-associated and newly described type strains.</title>
        <authorList>
            <person name="Whitman W."/>
        </authorList>
    </citation>
    <scope>NUCLEOTIDE SEQUENCE [LARGE SCALE GENOMIC DNA]</scope>
    <source>
        <strain evidence="6 7">CGMCC 1.12274</strain>
    </source>
</reference>
<keyword evidence="2 4" id="KW-1133">Transmembrane helix</keyword>
<dbReference type="SUPFAM" id="SSF103473">
    <property type="entry name" value="MFS general substrate transporter"/>
    <property type="match status" value="1"/>
</dbReference>
<dbReference type="AlphaFoldDB" id="A0A2N0HJQ9"/>
<evidence type="ECO:0000256" key="1">
    <source>
        <dbReference type="ARBA" id="ARBA00022692"/>
    </source>
</evidence>
<evidence type="ECO:0000259" key="5">
    <source>
        <dbReference type="PROSITE" id="PS50850"/>
    </source>
</evidence>
<dbReference type="RefSeq" id="WP_100866677.1">
    <property type="nucleotide sequence ID" value="NZ_PHUF01000003.1"/>
</dbReference>
<feature type="transmembrane region" description="Helical" evidence="4">
    <location>
        <begin position="60"/>
        <end position="79"/>
    </location>
</feature>
<keyword evidence="3 4" id="KW-0472">Membrane</keyword>
<evidence type="ECO:0000256" key="2">
    <source>
        <dbReference type="ARBA" id="ARBA00022989"/>
    </source>
</evidence>
<dbReference type="InterPro" id="IPR020846">
    <property type="entry name" value="MFS_dom"/>
</dbReference>
<sequence>MSDFAGPAPAGESEWTRGWRIVLGCALASGTGIVLLFFTFNLMVLPLATELGVSRGEIGAIQALVVTGAIGSVVIGRVADIWGFRATYLACAAATVAAMLIIARYGETLAHMAIGVAVLGFLGVGTAALVTTRPVNAHFHRYRGRALGLVATGVSITAILAPLVLAPVIAAHGWRGGFAGLAALMALVGMPAVWLIVPRGAGAAVAHSGGKRRGDWSFLKTRDFRLMGAAVVAMGLATTGFVGQLSPIVQAEGFDASVGALAVSAFAAGQFIGRLGGGWLLDTFRPQTVALVFTIVPGAGFVLLLATDQTLWAALLAAGMIGLQQGVELDLFAYFVARRFPLAAYGTVYGALLGTAWIGNAAGIVGVGMIHDSTGSYDLAQAIGMAALTVGALLVWAVHLPPLGPRPMPEGPEGSVLP</sequence>
<dbReference type="InterPro" id="IPR036259">
    <property type="entry name" value="MFS_trans_sf"/>
</dbReference>
<dbReference type="InterPro" id="IPR050327">
    <property type="entry name" value="Proton-linked_MCT"/>
</dbReference>
<feature type="transmembrane region" description="Helical" evidence="4">
    <location>
        <begin position="86"/>
        <end position="106"/>
    </location>
</feature>
<feature type="transmembrane region" description="Helical" evidence="4">
    <location>
        <begin position="288"/>
        <end position="306"/>
    </location>
</feature>
<dbReference type="InterPro" id="IPR011701">
    <property type="entry name" value="MFS"/>
</dbReference>
<feature type="transmembrane region" description="Helical" evidence="4">
    <location>
        <begin position="147"/>
        <end position="170"/>
    </location>
</feature>
<gene>
    <name evidence="6" type="ORF">B0I00_1402</name>
</gene>
<dbReference type="GO" id="GO:0022857">
    <property type="term" value="F:transmembrane transporter activity"/>
    <property type="evidence" value="ECO:0007669"/>
    <property type="project" value="InterPro"/>
</dbReference>
<dbReference type="OrthoDB" id="9796632at2"/>
<organism evidence="6 7">
    <name type="scientific">Novosphingobium kunmingense</name>
    <dbReference type="NCBI Taxonomy" id="1211806"/>
    <lineage>
        <taxon>Bacteria</taxon>
        <taxon>Pseudomonadati</taxon>
        <taxon>Pseudomonadota</taxon>
        <taxon>Alphaproteobacteria</taxon>
        <taxon>Sphingomonadales</taxon>
        <taxon>Sphingomonadaceae</taxon>
        <taxon>Novosphingobium</taxon>
    </lineage>
</organism>
<accession>A0A2N0HJQ9</accession>
<feature type="transmembrane region" description="Helical" evidence="4">
    <location>
        <begin position="382"/>
        <end position="400"/>
    </location>
</feature>
<evidence type="ECO:0000256" key="4">
    <source>
        <dbReference type="SAM" id="Phobius"/>
    </source>
</evidence>
<dbReference type="PANTHER" id="PTHR11360:SF290">
    <property type="entry name" value="MONOCARBOXYLATE MFS PERMEASE"/>
    <property type="match status" value="1"/>
</dbReference>
<feature type="transmembrane region" description="Helical" evidence="4">
    <location>
        <begin position="348"/>
        <end position="370"/>
    </location>
</feature>
<dbReference type="Pfam" id="PF07690">
    <property type="entry name" value="MFS_1"/>
    <property type="match status" value="1"/>
</dbReference>
<comment type="caution">
    <text evidence="6">The sequence shown here is derived from an EMBL/GenBank/DDBJ whole genome shotgun (WGS) entry which is preliminary data.</text>
</comment>
<evidence type="ECO:0000313" key="7">
    <source>
        <dbReference type="Proteomes" id="UP000232587"/>
    </source>
</evidence>
<evidence type="ECO:0000313" key="6">
    <source>
        <dbReference type="EMBL" id="PKB19172.1"/>
    </source>
</evidence>
<feature type="transmembrane region" description="Helical" evidence="4">
    <location>
        <begin position="258"/>
        <end position="281"/>
    </location>
</feature>
<keyword evidence="1 4" id="KW-0812">Transmembrane</keyword>
<dbReference type="Proteomes" id="UP000232587">
    <property type="component" value="Unassembled WGS sequence"/>
</dbReference>
<feature type="transmembrane region" description="Helical" evidence="4">
    <location>
        <begin position="226"/>
        <end position="246"/>
    </location>
</feature>
<feature type="transmembrane region" description="Helical" evidence="4">
    <location>
        <begin position="176"/>
        <end position="197"/>
    </location>
</feature>
<proteinExistence type="predicted"/>
<dbReference type="PANTHER" id="PTHR11360">
    <property type="entry name" value="MONOCARBOXYLATE TRANSPORTER"/>
    <property type="match status" value="1"/>
</dbReference>
<name>A0A2N0HJQ9_9SPHN</name>
<feature type="transmembrane region" description="Helical" evidence="4">
    <location>
        <begin position="21"/>
        <end position="40"/>
    </location>
</feature>
<feature type="transmembrane region" description="Helical" evidence="4">
    <location>
        <begin position="312"/>
        <end position="336"/>
    </location>
</feature>
<dbReference type="PROSITE" id="PS50850">
    <property type="entry name" value="MFS"/>
    <property type="match status" value="1"/>
</dbReference>
<dbReference type="Gene3D" id="1.20.1250.20">
    <property type="entry name" value="MFS general substrate transporter like domains"/>
    <property type="match status" value="1"/>
</dbReference>
<dbReference type="EMBL" id="PHUF01000003">
    <property type="protein sequence ID" value="PKB19172.1"/>
    <property type="molecule type" value="Genomic_DNA"/>
</dbReference>
<protein>
    <submittedName>
        <fullName evidence="6">Sugar phosphate permease</fullName>
    </submittedName>
</protein>
<feature type="domain" description="Major facilitator superfamily (MFS) profile" evidence="5">
    <location>
        <begin position="18"/>
        <end position="404"/>
    </location>
</feature>
<evidence type="ECO:0000256" key="3">
    <source>
        <dbReference type="ARBA" id="ARBA00023136"/>
    </source>
</evidence>
<keyword evidence="7" id="KW-1185">Reference proteome</keyword>
<feature type="transmembrane region" description="Helical" evidence="4">
    <location>
        <begin position="112"/>
        <end position="135"/>
    </location>
</feature>